<evidence type="ECO:0000313" key="2">
    <source>
        <dbReference type="Proteomes" id="UP001526166"/>
    </source>
</evidence>
<dbReference type="RefSeq" id="WP_263847980.1">
    <property type="nucleotide sequence ID" value="NZ_JAOWKW010000008.1"/>
</dbReference>
<dbReference type="Proteomes" id="UP001526166">
    <property type="component" value="Unassembled WGS sequence"/>
</dbReference>
<dbReference type="InterPro" id="IPR043733">
    <property type="entry name" value="DUF5677"/>
</dbReference>
<dbReference type="EMBL" id="JAOWKW010000008">
    <property type="protein sequence ID" value="MCV2879306.1"/>
    <property type="molecule type" value="Genomic_DNA"/>
</dbReference>
<evidence type="ECO:0000313" key="1">
    <source>
        <dbReference type="EMBL" id="MCV2879306.1"/>
    </source>
</evidence>
<accession>A0ABT3A057</accession>
<proteinExistence type="predicted"/>
<protein>
    <submittedName>
        <fullName evidence="1">DUF5677 domain-containing protein</fullName>
    </submittedName>
</protein>
<organism evidence="1 2">
    <name type="scientific">Sedimentimonas flavescens</name>
    <dbReference type="NCBI Taxonomy" id="2851012"/>
    <lineage>
        <taxon>Bacteria</taxon>
        <taxon>Pseudomonadati</taxon>
        <taxon>Pseudomonadota</taxon>
        <taxon>Alphaproteobacteria</taxon>
        <taxon>Rhodobacterales</taxon>
        <taxon>Rhodobacter group</taxon>
        <taxon>Sedimentimonas</taxon>
    </lineage>
</organism>
<comment type="caution">
    <text evidence="1">The sequence shown here is derived from an EMBL/GenBank/DDBJ whole genome shotgun (WGS) entry which is preliminary data.</text>
</comment>
<sequence>MQKVHFETNPTDQSEEYSQLIDVILVVLNRVSVELSFESQRNQSLSENQFKVAIRLIHSACVLGTMLPDLIKEQSIRLPHALPITRMFYERLLSAAYVLSDGGPAAKQAIHYAVYSVFKNQKRLFSAGGYQEVIPSKLKISRESKEVNEALEYFKNAKSVREFEHDRQGRCKVIGNVSKRAEIHFQSVEQAGYSLSSEIVHGSYLSTVLYSDQARDGTPEKGLNETTTWIMVAFVFSSEALGHLLRCLCPSLPSPPLLIDAGKTFMKFEVPEAAELINRAYGEN</sequence>
<gene>
    <name evidence="1" type="ORF">OE699_10605</name>
</gene>
<keyword evidence="2" id="KW-1185">Reference proteome</keyword>
<reference evidence="1 2" key="1">
    <citation type="submission" date="2022-10" db="EMBL/GenBank/DDBJ databases">
        <title>Sinirhodobacter sp. nov., isolated from ocean surface sediments.</title>
        <authorList>
            <person name="He W."/>
            <person name="Wang L."/>
            <person name="Zhang D.-F."/>
        </authorList>
    </citation>
    <scope>NUCLEOTIDE SEQUENCE [LARGE SCALE GENOMIC DNA]</scope>
    <source>
        <strain evidence="1 2">WL0115</strain>
    </source>
</reference>
<dbReference type="Pfam" id="PF18928">
    <property type="entry name" value="DUF5677"/>
    <property type="match status" value="1"/>
</dbReference>
<name>A0ABT3A057_9RHOB</name>